<name>S7MZB8_MYOBR</name>
<organism evidence="1 2">
    <name type="scientific">Myotis brandtii</name>
    <name type="common">Brandt's bat</name>
    <dbReference type="NCBI Taxonomy" id="109478"/>
    <lineage>
        <taxon>Eukaryota</taxon>
        <taxon>Metazoa</taxon>
        <taxon>Chordata</taxon>
        <taxon>Craniata</taxon>
        <taxon>Vertebrata</taxon>
        <taxon>Euteleostomi</taxon>
        <taxon>Mammalia</taxon>
        <taxon>Eutheria</taxon>
        <taxon>Laurasiatheria</taxon>
        <taxon>Chiroptera</taxon>
        <taxon>Yangochiroptera</taxon>
        <taxon>Vespertilionidae</taxon>
        <taxon>Myotis</taxon>
    </lineage>
</organism>
<protein>
    <submittedName>
        <fullName evidence="1">Uncharacterized protein</fullName>
    </submittedName>
</protein>
<evidence type="ECO:0000313" key="1">
    <source>
        <dbReference type="EMBL" id="EPQ09946.1"/>
    </source>
</evidence>
<proteinExistence type="predicted"/>
<evidence type="ECO:0000313" key="2">
    <source>
        <dbReference type="Proteomes" id="UP000052978"/>
    </source>
</evidence>
<keyword evidence="2" id="KW-1185">Reference proteome</keyword>
<accession>S7MZB8</accession>
<dbReference type="EMBL" id="KE162863">
    <property type="protein sequence ID" value="EPQ09946.1"/>
    <property type="molecule type" value="Genomic_DNA"/>
</dbReference>
<sequence>MCGESDSRTELMDGLDKPASIEESIQAVIMSSQNCDKPLPQALTKDGQKHVRRAWVSVVQETKLQLRKQESERKRHLAQAGAKGSYPTAVRLWKMGSEQVPCKRRAAERPGRENPCCRV</sequence>
<dbReference type="AlphaFoldDB" id="S7MZB8"/>
<gene>
    <name evidence="1" type="ORF">D623_10027583</name>
</gene>
<dbReference type="Proteomes" id="UP000052978">
    <property type="component" value="Unassembled WGS sequence"/>
</dbReference>
<reference evidence="1 2" key="1">
    <citation type="journal article" date="2013" name="Nat. Commun.">
        <title>Genome analysis reveals insights into physiology and longevity of the Brandt's bat Myotis brandtii.</title>
        <authorList>
            <person name="Seim I."/>
            <person name="Fang X."/>
            <person name="Xiong Z."/>
            <person name="Lobanov A.V."/>
            <person name="Huang Z."/>
            <person name="Ma S."/>
            <person name="Feng Y."/>
            <person name="Turanov A.A."/>
            <person name="Zhu Y."/>
            <person name="Lenz T.L."/>
            <person name="Gerashchenko M.V."/>
            <person name="Fan D."/>
            <person name="Hee Yim S."/>
            <person name="Yao X."/>
            <person name="Jordan D."/>
            <person name="Xiong Y."/>
            <person name="Ma Y."/>
            <person name="Lyapunov A.N."/>
            <person name="Chen G."/>
            <person name="Kulakova O.I."/>
            <person name="Sun Y."/>
            <person name="Lee S.G."/>
            <person name="Bronson R.T."/>
            <person name="Moskalev A.A."/>
            <person name="Sunyaev S.R."/>
            <person name="Zhang G."/>
            <person name="Krogh A."/>
            <person name="Wang J."/>
            <person name="Gladyshev V.N."/>
        </authorList>
    </citation>
    <scope>NUCLEOTIDE SEQUENCE [LARGE SCALE GENOMIC DNA]</scope>
</reference>